<proteinExistence type="predicted"/>
<evidence type="ECO:0000313" key="2">
    <source>
        <dbReference type="Proteomes" id="UP000609121"/>
    </source>
</evidence>
<dbReference type="AlphaFoldDB" id="A0A8J6YR35"/>
<dbReference type="Proteomes" id="UP000609121">
    <property type="component" value="Unassembled WGS sequence"/>
</dbReference>
<reference evidence="1" key="1">
    <citation type="submission" date="2020-09" db="EMBL/GenBank/DDBJ databases">
        <title>A novel bacterium of genus Mangrovicoccus, isolated from South China Sea.</title>
        <authorList>
            <person name="Huang H."/>
            <person name="Mo K."/>
            <person name="Hu Y."/>
        </authorList>
    </citation>
    <scope>NUCLEOTIDE SEQUENCE</scope>
    <source>
        <strain evidence="1">HB182678</strain>
    </source>
</reference>
<accession>A0A8J6YR35</accession>
<comment type="caution">
    <text evidence="1">The sequence shown here is derived from an EMBL/GenBank/DDBJ whole genome shotgun (WGS) entry which is preliminary data.</text>
</comment>
<name>A0A8J6YR35_9RHOB</name>
<gene>
    <name evidence="1" type="ORF">ICN82_07485</name>
</gene>
<sequence>MPRWQLIRTEEGVVLSRPGRMRLDVGARSGFPPLRPAALAHEIRKDLWRMLQRLRGFSPVVVIRRDAAGLEVEAGGEMAAGMPLPPGVAERIAGMLADPHRRARWIAHARLR</sequence>
<dbReference type="EMBL" id="JACVXA010000015">
    <property type="protein sequence ID" value="MBE3638043.1"/>
    <property type="molecule type" value="Genomic_DNA"/>
</dbReference>
<organism evidence="1 2">
    <name type="scientific">Mangrovicoccus algicola</name>
    <dbReference type="NCBI Taxonomy" id="2771008"/>
    <lineage>
        <taxon>Bacteria</taxon>
        <taxon>Pseudomonadati</taxon>
        <taxon>Pseudomonadota</taxon>
        <taxon>Alphaproteobacteria</taxon>
        <taxon>Rhodobacterales</taxon>
        <taxon>Paracoccaceae</taxon>
        <taxon>Mangrovicoccus</taxon>
    </lineage>
</organism>
<dbReference type="RefSeq" id="WP_193181333.1">
    <property type="nucleotide sequence ID" value="NZ_JACVXA010000015.1"/>
</dbReference>
<evidence type="ECO:0000313" key="1">
    <source>
        <dbReference type="EMBL" id="MBE3638043.1"/>
    </source>
</evidence>
<protein>
    <submittedName>
        <fullName evidence="1">Uncharacterized protein</fullName>
    </submittedName>
</protein>
<keyword evidence="2" id="KW-1185">Reference proteome</keyword>